<comment type="similarity">
    <text evidence="1 4">Belongs to the universal ribosomal protein uS15 family.</text>
</comment>
<proteinExistence type="inferred from homology"/>
<evidence type="ECO:0000313" key="5">
    <source>
        <dbReference type="EMBL" id="PVU85751.1"/>
    </source>
</evidence>
<dbReference type="EMBL" id="MBFT01001035">
    <property type="protein sequence ID" value="PVU85751.1"/>
    <property type="molecule type" value="Genomic_DNA"/>
</dbReference>
<dbReference type="PANTHER" id="PTHR23321:SF26">
    <property type="entry name" value="SMALL RIBOSOMAL SUBUNIT PROTEIN US15M"/>
    <property type="match status" value="1"/>
</dbReference>
<dbReference type="CDD" id="cd00353">
    <property type="entry name" value="Ribosomal_S15p_S13e"/>
    <property type="match status" value="1"/>
</dbReference>
<dbReference type="OrthoDB" id="441444at2759"/>
<evidence type="ECO:0000256" key="4">
    <source>
        <dbReference type="RuleBase" id="RU003919"/>
    </source>
</evidence>
<dbReference type="NCBIfam" id="TIGR00952">
    <property type="entry name" value="S15_bact"/>
    <property type="match status" value="1"/>
</dbReference>
<keyword evidence="3 4" id="KW-0687">Ribonucleoprotein</keyword>
<dbReference type="InterPro" id="IPR000589">
    <property type="entry name" value="Ribosomal_uS15"/>
</dbReference>
<dbReference type="STRING" id="61424.A0A2T9Y090"/>
<keyword evidence="2 4" id="KW-0689">Ribosomal protein</keyword>
<dbReference type="AlphaFoldDB" id="A0A2T9Y090"/>
<dbReference type="Pfam" id="PF00312">
    <property type="entry name" value="Ribosomal_S15"/>
    <property type="match status" value="1"/>
</dbReference>
<gene>
    <name evidence="6" type="ORF">BB559_001308</name>
    <name evidence="5" type="ORF">BB559_006831</name>
</gene>
<dbReference type="PANTHER" id="PTHR23321">
    <property type="entry name" value="RIBOSOMAL PROTEIN S15, BACTERIAL AND ORGANELLAR"/>
    <property type="match status" value="1"/>
</dbReference>
<dbReference type="GO" id="GO:0003735">
    <property type="term" value="F:structural constituent of ribosome"/>
    <property type="evidence" value="ECO:0007669"/>
    <property type="project" value="InterPro"/>
</dbReference>
<dbReference type="GO" id="GO:0006412">
    <property type="term" value="P:translation"/>
    <property type="evidence" value="ECO:0007669"/>
    <property type="project" value="InterPro"/>
</dbReference>
<evidence type="ECO:0000256" key="3">
    <source>
        <dbReference type="ARBA" id="ARBA00023274"/>
    </source>
</evidence>
<name>A0A2T9Y090_9FUNG</name>
<dbReference type="HAMAP" id="MF_01343_B">
    <property type="entry name" value="Ribosomal_uS15_B"/>
    <property type="match status" value="1"/>
</dbReference>
<dbReference type="InterPro" id="IPR009068">
    <property type="entry name" value="uS15_NS1_RNA-bd_sf"/>
</dbReference>
<organism evidence="5 7">
    <name type="scientific">Furculomyces boomerangus</name>
    <dbReference type="NCBI Taxonomy" id="61424"/>
    <lineage>
        <taxon>Eukaryota</taxon>
        <taxon>Fungi</taxon>
        <taxon>Fungi incertae sedis</taxon>
        <taxon>Zoopagomycota</taxon>
        <taxon>Kickxellomycotina</taxon>
        <taxon>Harpellomycetes</taxon>
        <taxon>Harpellales</taxon>
        <taxon>Harpellaceae</taxon>
        <taxon>Furculomyces</taxon>
    </lineage>
</organism>
<dbReference type="EMBL" id="MBFT01000068">
    <property type="protein sequence ID" value="PVU98770.1"/>
    <property type="molecule type" value="Genomic_DNA"/>
</dbReference>
<dbReference type="GO" id="GO:0005737">
    <property type="term" value="C:cytoplasm"/>
    <property type="evidence" value="ECO:0007669"/>
    <property type="project" value="UniProtKB-ARBA"/>
</dbReference>
<dbReference type="InterPro" id="IPR005290">
    <property type="entry name" value="Ribosomal_uS15_bac-type"/>
</dbReference>
<protein>
    <recommendedName>
        <fullName evidence="8">30S ribosomal protein S15</fullName>
    </recommendedName>
</protein>
<sequence>MNGITIFSKPLKGGIKNCIGGLWTRNFSCSGVEFARKNSKKMIEINKARQEKIEREKKEAEEFLKLKDTKFLNSLLKSKDLFNVQTRYNVNAGTPSSATSEANAQDVYVDHVTSEEANLIFNYAPGASIESMKKNRFSFVNSKVEATSKVMSEMVKRIISIKNQNAQALLDHNIELAIKHFGRNEGDTASPEVQAAVFTVRILHLADHLRVHKKDHSNRRKYTMFLHKRAKILRYLKKKSLERYFECLKELGLRQDMVEGQIPFPKRVE</sequence>
<accession>A0A2T9Y090</accession>
<dbReference type="GO" id="GO:0005840">
    <property type="term" value="C:ribosome"/>
    <property type="evidence" value="ECO:0007669"/>
    <property type="project" value="UniProtKB-KW"/>
</dbReference>
<evidence type="ECO:0008006" key="8">
    <source>
        <dbReference type="Google" id="ProtNLM"/>
    </source>
</evidence>
<dbReference type="Gene3D" id="1.10.287.10">
    <property type="entry name" value="S15/NS1, RNA-binding"/>
    <property type="match status" value="1"/>
</dbReference>
<evidence type="ECO:0000313" key="6">
    <source>
        <dbReference type="EMBL" id="PVU98770.1"/>
    </source>
</evidence>
<dbReference type="Proteomes" id="UP000245699">
    <property type="component" value="Unassembled WGS sequence"/>
</dbReference>
<dbReference type="SUPFAM" id="SSF47060">
    <property type="entry name" value="S15/NS1 RNA-binding domain"/>
    <property type="match status" value="1"/>
</dbReference>
<reference evidence="5 7" key="1">
    <citation type="journal article" date="2018" name="MBio">
        <title>Comparative Genomics Reveals the Core Gene Toolbox for the Fungus-Insect Symbiosis.</title>
        <authorList>
            <person name="Wang Y."/>
            <person name="Stata M."/>
            <person name="Wang W."/>
            <person name="Stajich J.E."/>
            <person name="White M.M."/>
            <person name="Moncalvo J.M."/>
        </authorList>
    </citation>
    <scope>NUCLEOTIDE SEQUENCE [LARGE SCALE GENOMIC DNA]</scope>
    <source>
        <strain evidence="5 7">AUS-77-4</strain>
    </source>
</reference>
<evidence type="ECO:0000256" key="1">
    <source>
        <dbReference type="ARBA" id="ARBA00008434"/>
    </source>
</evidence>
<dbReference type="SMART" id="SM01387">
    <property type="entry name" value="Ribosomal_S15"/>
    <property type="match status" value="1"/>
</dbReference>
<evidence type="ECO:0000313" key="7">
    <source>
        <dbReference type="Proteomes" id="UP000245699"/>
    </source>
</evidence>
<comment type="caution">
    <text evidence="5">The sequence shown here is derived from an EMBL/GenBank/DDBJ whole genome shotgun (WGS) entry which is preliminary data.</text>
</comment>
<evidence type="ECO:0000256" key="2">
    <source>
        <dbReference type="ARBA" id="ARBA00022980"/>
    </source>
</evidence>
<dbReference type="GO" id="GO:1990904">
    <property type="term" value="C:ribonucleoprotein complex"/>
    <property type="evidence" value="ECO:0007669"/>
    <property type="project" value="UniProtKB-KW"/>
</dbReference>
<keyword evidence="7" id="KW-1185">Reference proteome</keyword>